<proteinExistence type="predicted"/>
<organism evidence="1 2">
    <name type="scientific">Ensifer adhaerens</name>
    <name type="common">Sinorhizobium morelense</name>
    <dbReference type="NCBI Taxonomy" id="106592"/>
    <lineage>
        <taxon>Bacteria</taxon>
        <taxon>Pseudomonadati</taxon>
        <taxon>Pseudomonadota</taxon>
        <taxon>Alphaproteobacteria</taxon>
        <taxon>Hyphomicrobiales</taxon>
        <taxon>Rhizobiaceae</taxon>
        <taxon>Sinorhizobium/Ensifer group</taxon>
        <taxon>Ensifer</taxon>
    </lineage>
</organism>
<evidence type="ECO:0000313" key="2">
    <source>
        <dbReference type="Proteomes" id="UP001055460"/>
    </source>
</evidence>
<name>A0A9Q9DBP1_ENSAD</name>
<dbReference type="EMBL" id="CP098807">
    <property type="protein sequence ID" value="USJ25222.1"/>
    <property type="molecule type" value="Genomic_DNA"/>
</dbReference>
<dbReference type="PROSITE" id="PS51257">
    <property type="entry name" value="PROKAR_LIPOPROTEIN"/>
    <property type="match status" value="1"/>
</dbReference>
<dbReference type="AlphaFoldDB" id="A0A9Q9DBP1"/>
<accession>A0A9Q9DBP1</accession>
<reference evidence="1" key="1">
    <citation type="submission" date="2022-06" db="EMBL/GenBank/DDBJ databases">
        <title>Physiological and biochemical characterization and genomic elucidation of a strain of the genus Ensifer adhaerens M8 that combines arsenic oxidation and chromium reduction.</title>
        <authorList>
            <person name="Li X."/>
            <person name="Yu c."/>
        </authorList>
    </citation>
    <scope>NUCLEOTIDE SEQUENCE</scope>
    <source>
        <strain evidence="1">M8</strain>
    </source>
</reference>
<gene>
    <name evidence="1" type="ORF">NE863_09725</name>
</gene>
<sequence>MRVVFLSSLLLLSSCIPHIPEDVLDAGWCREMAAARAKATGKGRENLAAAMIKHDCAAKLAAPVPQ</sequence>
<dbReference type="RefSeq" id="WP_060516129.1">
    <property type="nucleotide sequence ID" value="NZ_CAXURO020000001.1"/>
</dbReference>
<evidence type="ECO:0000313" key="1">
    <source>
        <dbReference type="EMBL" id="USJ25222.1"/>
    </source>
</evidence>
<dbReference type="Proteomes" id="UP001055460">
    <property type="component" value="Chromosome"/>
</dbReference>
<protein>
    <submittedName>
        <fullName evidence="1">Uncharacterized protein</fullName>
    </submittedName>
</protein>